<organism evidence="3 4">
    <name type="scientific">Bondarzewia mesenterica</name>
    <dbReference type="NCBI Taxonomy" id="1095465"/>
    <lineage>
        <taxon>Eukaryota</taxon>
        <taxon>Fungi</taxon>
        <taxon>Dikarya</taxon>
        <taxon>Basidiomycota</taxon>
        <taxon>Agaricomycotina</taxon>
        <taxon>Agaricomycetes</taxon>
        <taxon>Russulales</taxon>
        <taxon>Bondarzewiaceae</taxon>
        <taxon>Bondarzewia</taxon>
    </lineage>
</organism>
<gene>
    <name evidence="3" type="ORF">EW146_g6428</name>
</gene>
<comment type="caution">
    <text evidence="3">The sequence shown here is derived from an EMBL/GenBank/DDBJ whole genome shotgun (WGS) entry which is preliminary data.</text>
</comment>
<feature type="compositionally biased region" description="Acidic residues" evidence="1">
    <location>
        <begin position="400"/>
        <end position="412"/>
    </location>
</feature>
<feature type="compositionally biased region" description="Basic residues" evidence="1">
    <location>
        <begin position="433"/>
        <end position="443"/>
    </location>
</feature>
<evidence type="ECO:0000313" key="4">
    <source>
        <dbReference type="Proteomes" id="UP000310158"/>
    </source>
</evidence>
<feature type="region of interest" description="Disordered" evidence="1">
    <location>
        <begin position="396"/>
        <end position="443"/>
    </location>
</feature>
<proteinExistence type="predicted"/>
<dbReference type="Proteomes" id="UP000310158">
    <property type="component" value="Unassembled WGS sequence"/>
</dbReference>
<dbReference type="PANTHER" id="PTHR13146">
    <property type="match status" value="1"/>
</dbReference>
<dbReference type="InterPro" id="IPR037185">
    <property type="entry name" value="EmrE-like"/>
</dbReference>
<dbReference type="OrthoDB" id="408493at2759"/>
<feature type="transmembrane region" description="Helical" evidence="2">
    <location>
        <begin position="121"/>
        <end position="141"/>
    </location>
</feature>
<feature type="transmembrane region" description="Helical" evidence="2">
    <location>
        <begin position="148"/>
        <end position="170"/>
    </location>
</feature>
<feature type="transmembrane region" description="Helical" evidence="2">
    <location>
        <begin position="204"/>
        <end position="224"/>
    </location>
</feature>
<accession>A0A4S4LNR2</accession>
<feature type="transmembrane region" description="Helical" evidence="2">
    <location>
        <begin position="20"/>
        <end position="42"/>
    </location>
</feature>
<dbReference type="AlphaFoldDB" id="A0A4S4LNR2"/>
<keyword evidence="2" id="KW-0472">Membrane</keyword>
<name>A0A4S4LNR2_9AGAM</name>
<protein>
    <recommendedName>
        <fullName evidence="5">EamA domain-containing protein</fullName>
    </recommendedName>
</protein>
<keyword evidence="2" id="KW-0812">Transmembrane</keyword>
<feature type="transmembrane region" description="Helical" evidence="2">
    <location>
        <begin position="94"/>
        <end position="115"/>
    </location>
</feature>
<reference evidence="3 4" key="1">
    <citation type="submission" date="2019-02" db="EMBL/GenBank/DDBJ databases">
        <title>Genome sequencing of the rare red list fungi Bondarzewia mesenterica.</title>
        <authorList>
            <person name="Buettner E."/>
            <person name="Kellner H."/>
        </authorList>
    </citation>
    <scope>NUCLEOTIDE SEQUENCE [LARGE SCALE GENOMIC DNA]</scope>
    <source>
        <strain evidence="3 4">DSM 108281</strain>
    </source>
</reference>
<evidence type="ECO:0000256" key="1">
    <source>
        <dbReference type="SAM" id="MobiDB-lite"/>
    </source>
</evidence>
<dbReference type="PANTHER" id="PTHR13146:SF0">
    <property type="entry name" value="SOLUTE CARRIER FAMILY 35 MEMBER F6"/>
    <property type="match status" value="1"/>
</dbReference>
<sequence length="443" mass="48970">MADSANVPFVAISVFCSRLLLTHLPGLVGEMLCFLPVLYTWIASRRPSPVRLPTDNEPQDSAISTPLTDEDRELEQAGALSKYPPQHLSGWRVLLLWLPAFCDLTGTTLMNIGLLYTPVSIYQMTRGALVLFVGVLSVLFLHRRLWLYQWLSLITVMAGVSLVGFSGSLVKDITREDVTGLLNATDPSGGPVAEPTDQPEATRVLIGVFFILFAQIFTATQFVVEEKILSRYTVPPLLAVGRAVAGPAPRLASASGHADRALLWDRDRDQHLVVQLLWAERDKTCQCDGAELDGYLSYARHLDREFGIGMGGARVARLTSASRGFRVASVRNGVFFFHPPPHLLLILFISRVCVSTRMPLTQFLFNNLVNAPRFLRPSTQTAPLLVSDETLAEPFLSSETNEEREEVLDETAELPADLGQSGFDVVPSTDQHGRRRSTSRKRS</sequence>
<dbReference type="EMBL" id="SGPL01000321">
    <property type="protein sequence ID" value="THH13839.1"/>
    <property type="molecule type" value="Genomic_DNA"/>
</dbReference>
<dbReference type="GO" id="GO:0016020">
    <property type="term" value="C:membrane"/>
    <property type="evidence" value="ECO:0007669"/>
    <property type="project" value="TreeGrafter"/>
</dbReference>
<evidence type="ECO:0008006" key="5">
    <source>
        <dbReference type="Google" id="ProtNLM"/>
    </source>
</evidence>
<keyword evidence="2" id="KW-1133">Transmembrane helix</keyword>
<evidence type="ECO:0000313" key="3">
    <source>
        <dbReference type="EMBL" id="THH13839.1"/>
    </source>
</evidence>
<keyword evidence="4" id="KW-1185">Reference proteome</keyword>
<evidence type="ECO:0000256" key="2">
    <source>
        <dbReference type="SAM" id="Phobius"/>
    </source>
</evidence>
<dbReference type="SUPFAM" id="SSF103481">
    <property type="entry name" value="Multidrug resistance efflux transporter EmrE"/>
    <property type="match status" value="1"/>
</dbReference>